<feature type="non-terminal residue" evidence="1">
    <location>
        <position position="1"/>
    </location>
</feature>
<comment type="caution">
    <text evidence="1">The sequence shown here is derived from an EMBL/GenBank/DDBJ whole genome shotgun (WGS) entry which is preliminary data.</text>
</comment>
<dbReference type="OrthoDB" id="10335437at2759"/>
<reference evidence="1 2" key="1">
    <citation type="journal article" date="2019" name="Genome Biol. Evol.">
        <title>Insights into the evolution of the New World diploid cottons (Gossypium, subgenus Houzingenia) based on genome sequencing.</title>
        <authorList>
            <person name="Grover C.E."/>
            <person name="Arick M.A. 2nd"/>
            <person name="Thrash A."/>
            <person name="Conover J.L."/>
            <person name="Sanders W.S."/>
            <person name="Peterson D.G."/>
            <person name="Frelichowski J.E."/>
            <person name="Scheffler J.A."/>
            <person name="Scheffler B.E."/>
            <person name="Wendel J.F."/>
        </authorList>
    </citation>
    <scope>NUCLEOTIDE SEQUENCE [LARGE SCALE GENOMIC DNA]</scope>
    <source>
        <strain evidence="1">57</strain>
        <tissue evidence="1">Leaf</tissue>
    </source>
</reference>
<sequence length="62" mass="7623">CQAFHNHVILLKILEEPKRNEFQKKMLHWLPIWSTCTMLELLTQIEDLRPWKRKQLLWLGRA</sequence>
<dbReference type="Proteomes" id="UP000593573">
    <property type="component" value="Unassembled WGS sequence"/>
</dbReference>
<evidence type="ECO:0000313" key="1">
    <source>
        <dbReference type="EMBL" id="MBA0664324.1"/>
    </source>
</evidence>
<proteinExistence type="predicted"/>
<accession>A0A7J8VPF5</accession>
<dbReference type="AlphaFoldDB" id="A0A7J8VPF5"/>
<gene>
    <name evidence="1" type="ORF">Goklo_004354</name>
</gene>
<protein>
    <submittedName>
        <fullName evidence="1">Uncharacterized protein</fullName>
    </submittedName>
</protein>
<organism evidence="1 2">
    <name type="scientific">Gossypium klotzschianum</name>
    <dbReference type="NCBI Taxonomy" id="34286"/>
    <lineage>
        <taxon>Eukaryota</taxon>
        <taxon>Viridiplantae</taxon>
        <taxon>Streptophyta</taxon>
        <taxon>Embryophyta</taxon>
        <taxon>Tracheophyta</taxon>
        <taxon>Spermatophyta</taxon>
        <taxon>Magnoliopsida</taxon>
        <taxon>eudicotyledons</taxon>
        <taxon>Gunneridae</taxon>
        <taxon>Pentapetalae</taxon>
        <taxon>rosids</taxon>
        <taxon>malvids</taxon>
        <taxon>Malvales</taxon>
        <taxon>Malvaceae</taxon>
        <taxon>Malvoideae</taxon>
        <taxon>Gossypium</taxon>
    </lineage>
</organism>
<keyword evidence="2" id="KW-1185">Reference proteome</keyword>
<name>A0A7J8VPF5_9ROSI</name>
<evidence type="ECO:0000313" key="2">
    <source>
        <dbReference type="Proteomes" id="UP000593573"/>
    </source>
</evidence>
<dbReference type="EMBL" id="JABFAB010000011">
    <property type="protein sequence ID" value="MBA0664324.1"/>
    <property type="molecule type" value="Genomic_DNA"/>
</dbReference>